<protein>
    <submittedName>
        <fullName evidence="3">Excalibur calcium-binding domain-containing protein</fullName>
    </submittedName>
</protein>
<dbReference type="Pfam" id="PF05901">
    <property type="entry name" value="Excalibur"/>
    <property type="match status" value="1"/>
</dbReference>
<reference evidence="3 4" key="1">
    <citation type="submission" date="2020-04" db="EMBL/GenBank/DDBJ databases">
        <title>Sphingobium sp. AR-3-1 isolated from Arctic soil.</title>
        <authorList>
            <person name="Dahal R.H."/>
            <person name="Chaudhary D.K."/>
        </authorList>
    </citation>
    <scope>NUCLEOTIDE SEQUENCE [LARGE SCALE GENOMIC DNA]</scope>
    <source>
        <strain evidence="3 4">AR-3-1</strain>
    </source>
</reference>
<dbReference type="SMART" id="SM00894">
    <property type="entry name" value="Excalibur"/>
    <property type="match status" value="1"/>
</dbReference>
<dbReference type="Proteomes" id="UP000519023">
    <property type="component" value="Unassembled WGS sequence"/>
</dbReference>
<dbReference type="AlphaFoldDB" id="A0A7X9X192"/>
<comment type="caution">
    <text evidence="3">The sequence shown here is derived from an EMBL/GenBank/DDBJ whole genome shotgun (WGS) entry which is preliminary data.</text>
</comment>
<name>A0A7X9X192_9SPHN</name>
<proteinExistence type="predicted"/>
<evidence type="ECO:0000313" key="3">
    <source>
        <dbReference type="EMBL" id="NML13303.1"/>
    </source>
</evidence>
<feature type="domain" description="Excalibur calcium-binding" evidence="2">
    <location>
        <begin position="35"/>
        <end position="71"/>
    </location>
</feature>
<accession>A0A7X9X192</accession>
<sequence length="76" mass="8017">MSAVELDAQQPNTMSFGRAAPTLRTDASSGENGWSYGNCREVRAVGAAPLRRGQPGYGPHLDGDGDGVACEPYYGR</sequence>
<organism evidence="3 4">
    <name type="scientific">Sphingobium psychrophilum</name>
    <dbReference type="NCBI Taxonomy" id="2728834"/>
    <lineage>
        <taxon>Bacteria</taxon>
        <taxon>Pseudomonadati</taxon>
        <taxon>Pseudomonadota</taxon>
        <taxon>Alphaproteobacteria</taxon>
        <taxon>Sphingomonadales</taxon>
        <taxon>Sphingomonadaceae</taxon>
        <taxon>Sphingobium</taxon>
    </lineage>
</organism>
<evidence type="ECO:0000313" key="4">
    <source>
        <dbReference type="Proteomes" id="UP000519023"/>
    </source>
</evidence>
<evidence type="ECO:0000259" key="2">
    <source>
        <dbReference type="SMART" id="SM00894"/>
    </source>
</evidence>
<dbReference type="InterPro" id="IPR008613">
    <property type="entry name" value="Excalibur_Ca-bd_domain"/>
</dbReference>
<gene>
    <name evidence="3" type="ORF">HHL08_24875</name>
</gene>
<evidence type="ECO:0000256" key="1">
    <source>
        <dbReference type="SAM" id="MobiDB-lite"/>
    </source>
</evidence>
<dbReference type="EMBL" id="JABBFV010000055">
    <property type="protein sequence ID" value="NML13303.1"/>
    <property type="molecule type" value="Genomic_DNA"/>
</dbReference>
<keyword evidence="4" id="KW-1185">Reference proteome</keyword>
<feature type="region of interest" description="Disordered" evidence="1">
    <location>
        <begin position="1"/>
        <end position="35"/>
    </location>
</feature>